<dbReference type="InterPro" id="IPR008271">
    <property type="entry name" value="Ser/Thr_kinase_AS"/>
</dbReference>
<dbReference type="PROSITE" id="PS50011">
    <property type="entry name" value="PROTEIN_KINASE_DOM"/>
    <property type="match status" value="1"/>
</dbReference>
<accession>A0AAV0LBC6</accession>
<evidence type="ECO:0000256" key="13">
    <source>
        <dbReference type="ARBA" id="ARBA00023180"/>
    </source>
</evidence>
<evidence type="ECO:0000256" key="7">
    <source>
        <dbReference type="ARBA" id="ARBA00022734"/>
    </source>
</evidence>
<comment type="catalytic activity">
    <reaction evidence="14">
        <text>L-threonyl-[protein] + ATP = O-phospho-L-threonyl-[protein] + ADP + H(+)</text>
        <dbReference type="Rhea" id="RHEA:46608"/>
        <dbReference type="Rhea" id="RHEA-COMP:11060"/>
        <dbReference type="Rhea" id="RHEA-COMP:11605"/>
        <dbReference type="ChEBI" id="CHEBI:15378"/>
        <dbReference type="ChEBI" id="CHEBI:30013"/>
        <dbReference type="ChEBI" id="CHEBI:30616"/>
        <dbReference type="ChEBI" id="CHEBI:61977"/>
        <dbReference type="ChEBI" id="CHEBI:456216"/>
        <dbReference type="EC" id="2.7.11.1"/>
    </reaction>
</comment>
<organism evidence="19 20">
    <name type="scientific">Linum tenue</name>
    <dbReference type="NCBI Taxonomy" id="586396"/>
    <lineage>
        <taxon>Eukaryota</taxon>
        <taxon>Viridiplantae</taxon>
        <taxon>Streptophyta</taxon>
        <taxon>Embryophyta</taxon>
        <taxon>Tracheophyta</taxon>
        <taxon>Spermatophyta</taxon>
        <taxon>Magnoliopsida</taxon>
        <taxon>eudicotyledons</taxon>
        <taxon>Gunneridae</taxon>
        <taxon>Pentapetalae</taxon>
        <taxon>rosids</taxon>
        <taxon>fabids</taxon>
        <taxon>Malpighiales</taxon>
        <taxon>Linaceae</taxon>
        <taxon>Linum</taxon>
    </lineage>
</organism>
<dbReference type="InterPro" id="IPR000858">
    <property type="entry name" value="S_locus_glycoprot_dom"/>
</dbReference>
<dbReference type="Gene3D" id="1.10.510.10">
    <property type="entry name" value="Transferase(Phosphotransferase) domain 1"/>
    <property type="match status" value="1"/>
</dbReference>
<keyword evidence="13" id="KW-0325">Glycoprotein</keyword>
<evidence type="ECO:0000256" key="1">
    <source>
        <dbReference type="ARBA" id="ARBA00004251"/>
    </source>
</evidence>
<dbReference type="Proteomes" id="UP001154282">
    <property type="component" value="Unassembled WGS sequence"/>
</dbReference>
<evidence type="ECO:0000256" key="11">
    <source>
        <dbReference type="ARBA" id="ARBA00023157"/>
    </source>
</evidence>
<proteinExistence type="predicted"/>
<dbReference type="GO" id="GO:0048544">
    <property type="term" value="P:recognition of pollen"/>
    <property type="evidence" value="ECO:0007669"/>
    <property type="project" value="InterPro"/>
</dbReference>
<dbReference type="PROSITE" id="PS00108">
    <property type="entry name" value="PROTEIN_KINASE_ST"/>
    <property type="match status" value="1"/>
</dbReference>
<dbReference type="PROSITE" id="PS50948">
    <property type="entry name" value="PAN"/>
    <property type="match status" value="1"/>
</dbReference>
<dbReference type="GO" id="GO:0030246">
    <property type="term" value="F:carbohydrate binding"/>
    <property type="evidence" value="ECO:0007669"/>
    <property type="project" value="UniProtKB-KW"/>
</dbReference>
<feature type="domain" description="Bulb-type lectin" evidence="17">
    <location>
        <begin position="1"/>
        <end position="43"/>
    </location>
</feature>
<dbReference type="FunFam" id="1.10.510.10:FF:000345">
    <property type="entry name" value="G-type lectin S-receptor-like serine/threonine-protein kinase"/>
    <property type="match status" value="1"/>
</dbReference>
<name>A0AAV0LBC6_9ROSI</name>
<dbReference type="InterPro" id="IPR003609">
    <property type="entry name" value="Pan_app"/>
</dbReference>
<keyword evidence="20" id="KW-1185">Reference proteome</keyword>
<keyword evidence="9" id="KW-0418">Kinase</keyword>
<dbReference type="CDD" id="cd14066">
    <property type="entry name" value="STKc_IRAK"/>
    <property type="match status" value="1"/>
</dbReference>
<dbReference type="InterPro" id="IPR001245">
    <property type="entry name" value="Ser-Thr/Tyr_kinase_cat_dom"/>
</dbReference>
<gene>
    <name evidence="19" type="ORF">LITE_LOCUS22935</name>
</gene>
<dbReference type="PANTHER" id="PTHR27002:SF950">
    <property type="entry name" value="PROTEIN KINASE DOMAIN-CONTAINING PROTEIN"/>
    <property type="match status" value="1"/>
</dbReference>
<evidence type="ECO:0000256" key="14">
    <source>
        <dbReference type="ARBA" id="ARBA00047899"/>
    </source>
</evidence>
<dbReference type="SMART" id="SM00220">
    <property type="entry name" value="S_TKc"/>
    <property type="match status" value="1"/>
</dbReference>
<comment type="subcellular location">
    <subcellularLocation>
        <location evidence="1">Cell membrane</location>
        <topology evidence="1">Single-pass type I membrane protein</topology>
    </subcellularLocation>
</comment>
<feature type="domain" description="Protein kinase" evidence="16">
    <location>
        <begin position="350"/>
        <end position="630"/>
    </location>
</feature>
<dbReference type="Pfam" id="PF00954">
    <property type="entry name" value="S_locus_glycop"/>
    <property type="match status" value="1"/>
</dbReference>
<evidence type="ECO:0000256" key="10">
    <source>
        <dbReference type="ARBA" id="ARBA00022840"/>
    </source>
</evidence>
<dbReference type="SUPFAM" id="SSF51110">
    <property type="entry name" value="alpha-D-mannose-specific plant lectins"/>
    <property type="match status" value="1"/>
</dbReference>
<sequence>MKRRVWSTNVSASSPSAAIASLQDDGNLVLRDGSTGQNLWQSGDHSGDTLIAGKWLMFNASNPTAEPFLLNAWKSAADPSPGEFTASFLLQTPPQATIWRNQMTYWRSGPWDKARFTNIPDMDTDYQSSLTLLDDLDQGLVYLSLSPPRNCTYTTFVLSSSGSLELRCWDRTRGWYARWRTPKSQCENYGSCGEFGVCERNDPLVCNCLKGFVPKSEEEWRQGNWSGGCIRRTELLCGKSNGFLKLSGVNVPDSSEFMRVWDDGECSRQCLNNCSCTAYSFVNGIGCLMWKGKVVDLQVLPFAGQDLYLRLASTELGVTYVPKGYSEVPDESLELPMFDLESIEIATDSFNTENLLGRGGFGPVYKGKLPDGKVVAIKRLSSSSGQGANEFKNEIMLISKLQHRNLVRLLGCCIDKLEKILIYEYMPKKSLDNYLFDSTKKAELDWPTRFNIIHGVARGLLYLHRDSCLRIIHRDLKVSNILLDEKMNPKISDFGLARIFEGTQDLASTHKVVGTLGYMSPEYLLAGMFSEKSDVFSFGVLVLEIVSGRKTTSFHYEEHHPSLLSYAWRSWDESRGVDMADETVAESSKPSEVSRISRCVNVGLLCVQDHASDRPTMASVLSMLSGETSLPRPTKPTYTFQNKTANPAIFNDLTESIIVEGR</sequence>
<dbReference type="PROSITE" id="PS50927">
    <property type="entry name" value="BULB_LECTIN"/>
    <property type="match status" value="1"/>
</dbReference>
<evidence type="ECO:0000256" key="2">
    <source>
        <dbReference type="ARBA" id="ARBA00012513"/>
    </source>
</evidence>
<dbReference type="InterPro" id="IPR001480">
    <property type="entry name" value="Bulb-type_lectin_dom"/>
</dbReference>
<keyword evidence="5" id="KW-0808">Transferase</keyword>
<keyword evidence="4" id="KW-0723">Serine/threonine-protein kinase</keyword>
<evidence type="ECO:0000256" key="5">
    <source>
        <dbReference type="ARBA" id="ARBA00022679"/>
    </source>
</evidence>
<evidence type="ECO:0000256" key="4">
    <source>
        <dbReference type="ARBA" id="ARBA00022527"/>
    </source>
</evidence>
<dbReference type="SUPFAM" id="SSF56112">
    <property type="entry name" value="Protein kinase-like (PK-like)"/>
    <property type="match status" value="1"/>
</dbReference>
<keyword evidence="8" id="KW-0547">Nucleotide-binding</keyword>
<evidence type="ECO:0000313" key="19">
    <source>
        <dbReference type="EMBL" id="CAI0431192.1"/>
    </source>
</evidence>
<dbReference type="FunFam" id="3.30.200.20:FF:000195">
    <property type="entry name" value="G-type lectin S-receptor-like serine/threonine-protein kinase"/>
    <property type="match status" value="1"/>
</dbReference>
<evidence type="ECO:0000256" key="15">
    <source>
        <dbReference type="ARBA" id="ARBA00048679"/>
    </source>
</evidence>
<dbReference type="PANTHER" id="PTHR27002">
    <property type="entry name" value="RECEPTOR-LIKE SERINE/THREONINE-PROTEIN KINASE SD1-8"/>
    <property type="match status" value="1"/>
</dbReference>
<dbReference type="Gene3D" id="3.30.200.20">
    <property type="entry name" value="Phosphorylase Kinase, domain 1"/>
    <property type="match status" value="1"/>
</dbReference>
<evidence type="ECO:0000256" key="3">
    <source>
        <dbReference type="ARBA" id="ARBA00022475"/>
    </source>
</evidence>
<dbReference type="CDD" id="cd01098">
    <property type="entry name" value="PAN_AP_plant"/>
    <property type="match status" value="1"/>
</dbReference>
<keyword evidence="11" id="KW-1015">Disulfide bond</keyword>
<keyword evidence="6" id="KW-0732">Signal</keyword>
<dbReference type="GO" id="GO:0005886">
    <property type="term" value="C:plasma membrane"/>
    <property type="evidence" value="ECO:0007669"/>
    <property type="project" value="UniProtKB-SubCell"/>
</dbReference>
<dbReference type="Pfam" id="PF01453">
    <property type="entry name" value="B_lectin"/>
    <property type="match status" value="1"/>
</dbReference>
<dbReference type="InterPro" id="IPR036426">
    <property type="entry name" value="Bulb-type_lectin_dom_sf"/>
</dbReference>
<dbReference type="SMART" id="SM00473">
    <property type="entry name" value="PAN_AP"/>
    <property type="match status" value="1"/>
</dbReference>
<protein>
    <recommendedName>
        <fullName evidence="2">non-specific serine/threonine protein kinase</fullName>
        <ecNumber evidence="2">2.7.11.1</ecNumber>
    </recommendedName>
</protein>
<evidence type="ECO:0000256" key="8">
    <source>
        <dbReference type="ARBA" id="ARBA00022741"/>
    </source>
</evidence>
<dbReference type="Pfam" id="PF08276">
    <property type="entry name" value="PAN_2"/>
    <property type="match status" value="1"/>
</dbReference>
<evidence type="ECO:0000256" key="12">
    <source>
        <dbReference type="ARBA" id="ARBA00023170"/>
    </source>
</evidence>
<reference evidence="19" key="1">
    <citation type="submission" date="2022-08" db="EMBL/GenBank/DDBJ databases">
        <authorList>
            <person name="Gutierrez-Valencia J."/>
        </authorList>
    </citation>
    <scope>NUCLEOTIDE SEQUENCE</scope>
</reference>
<evidence type="ECO:0000256" key="6">
    <source>
        <dbReference type="ARBA" id="ARBA00022729"/>
    </source>
</evidence>
<dbReference type="GO" id="GO:0045087">
    <property type="term" value="P:innate immune response"/>
    <property type="evidence" value="ECO:0007669"/>
    <property type="project" value="UniProtKB-ARBA"/>
</dbReference>
<dbReference type="GO" id="GO:0004674">
    <property type="term" value="F:protein serine/threonine kinase activity"/>
    <property type="evidence" value="ECO:0007669"/>
    <property type="project" value="UniProtKB-KW"/>
</dbReference>
<feature type="domain" description="Apple" evidence="18">
    <location>
        <begin position="237"/>
        <end position="312"/>
    </location>
</feature>
<dbReference type="InterPro" id="IPR000719">
    <property type="entry name" value="Prot_kinase_dom"/>
</dbReference>
<keyword evidence="12" id="KW-0675">Receptor</keyword>
<dbReference type="GO" id="GO:0005524">
    <property type="term" value="F:ATP binding"/>
    <property type="evidence" value="ECO:0007669"/>
    <property type="project" value="UniProtKB-KW"/>
</dbReference>
<evidence type="ECO:0000259" key="17">
    <source>
        <dbReference type="PROSITE" id="PS50927"/>
    </source>
</evidence>
<dbReference type="Pfam" id="PF07714">
    <property type="entry name" value="PK_Tyr_Ser-Thr"/>
    <property type="match status" value="1"/>
</dbReference>
<evidence type="ECO:0000259" key="18">
    <source>
        <dbReference type="PROSITE" id="PS50948"/>
    </source>
</evidence>
<evidence type="ECO:0000313" key="20">
    <source>
        <dbReference type="Proteomes" id="UP001154282"/>
    </source>
</evidence>
<dbReference type="EC" id="2.7.11.1" evidence="2"/>
<keyword evidence="7" id="KW-0430">Lectin</keyword>
<comment type="catalytic activity">
    <reaction evidence="15">
        <text>L-seryl-[protein] + ATP = O-phospho-L-seryl-[protein] + ADP + H(+)</text>
        <dbReference type="Rhea" id="RHEA:17989"/>
        <dbReference type="Rhea" id="RHEA-COMP:9863"/>
        <dbReference type="Rhea" id="RHEA-COMP:11604"/>
        <dbReference type="ChEBI" id="CHEBI:15378"/>
        <dbReference type="ChEBI" id="CHEBI:29999"/>
        <dbReference type="ChEBI" id="CHEBI:30616"/>
        <dbReference type="ChEBI" id="CHEBI:83421"/>
        <dbReference type="ChEBI" id="CHEBI:456216"/>
        <dbReference type="EC" id="2.7.11.1"/>
    </reaction>
</comment>
<evidence type="ECO:0000256" key="9">
    <source>
        <dbReference type="ARBA" id="ARBA00022777"/>
    </source>
</evidence>
<dbReference type="InterPro" id="IPR011009">
    <property type="entry name" value="Kinase-like_dom_sf"/>
</dbReference>
<keyword evidence="10" id="KW-0067">ATP-binding</keyword>
<dbReference type="Gene3D" id="2.90.10.10">
    <property type="entry name" value="Bulb-type lectin domain"/>
    <property type="match status" value="1"/>
</dbReference>
<keyword evidence="3" id="KW-0472">Membrane</keyword>
<comment type="caution">
    <text evidence="19">The sequence shown here is derived from an EMBL/GenBank/DDBJ whole genome shotgun (WGS) entry which is preliminary data.</text>
</comment>
<evidence type="ECO:0000259" key="16">
    <source>
        <dbReference type="PROSITE" id="PS50011"/>
    </source>
</evidence>
<keyword evidence="3" id="KW-1003">Cell membrane</keyword>
<dbReference type="AlphaFoldDB" id="A0AAV0LBC6"/>
<dbReference type="EMBL" id="CAMGYJ010000006">
    <property type="protein sequence ID" value="CAI0431192.1"/>
    <property type="molecule type" value="Genomic_DNA"/>
</dbReference>